<feature type="transmembrane region" description="Helical" evidence="2">
    <location>
        <begin position="49"/>
        <end position="66"/>
    </location>
</feature>
<sequence>MSKPNDDPRDSSLEGPMRLPNSWYSESSDIFGTGGMFLSGMIMVTRNRYLAWPAILFGLYGVVNQHPLRTKESSSSPWSNLSLCVMALLASYMPMFIVTPDRTQSSSTPL</sequence>
<evidence type="ECO:0000313" key="4">
    <source>
        <dbReference type="Proteomes" id="UP000559256"/>
    </source>
</evidence>
<evidence type="ECO:0000256" key="2">
    <source>
        <dbReference type="SAM" id="Phobius"/>
    </source>
</evidence>
<reference evidence="3 4" key="1">
    <citation type="journal article" date="2020" name="ISME J.">
        <title>Uncovering the hidden diversity of litter-decomposition mechanisms in mushroom-forming fungi.</title>
        <authorList>
            <person name="Floudas D."/>
            <person name="Bentzer J."/>
            <person name="Ahren D."/>
            <person name="Johansson T."/>
            <person name="Persson P."/>
            <person name="Tunlid A."/>
        </authorList>
    </citation>
    <scope>NUCLEOTIDE SEQUENCE [LARGE SCALE GENOMIC DNA]</scope>
    <source>
        <strain evidence="3 4">CBS 291.85</strain>
    </source>
</reference>
<keyword evidence="2" id="KW-0472">Membrane</keyword>
<proteinExistence type="predicted"/>
<keyword evidence="2" id="KW-1133">Transmembrane helix</keyword>
<organism evidence="3 4">
    <name type="scientific">Tetrapyrgos nigripes</name>
    <dbReference type="NCBI Taxonomy" id="182062"/>
    <lineage>
        <taxon>Eukaryota</taxon>
        <taxon>Fungi</taxon>
        <taxon>Dikarya</taxon>
        <taxon>Basidiomycota</taxon>
        <taxon>Agaricomycotina</taxon>
        <taxon>Agaricomycetes</taxon>
        <taxon>Agaricomycetidae</taxon>
        <taxon>Agaricales</taxon>
        <taxon>Marasmiineae</taxon>
        <taxon>Marasmiaceae</taxon>
        <taxon>Tetrapyrgos</taxon>
    </lineage>
</organism>
<comment type="caution">
    <text evidence="3">The sequence shown here is derived from an EMBL/GenBank/DDBJ whole genome shotgun (WGS) entry which is preliminary data.</text>
</comment>
<protein>
    <submittedName>
        <fullName evidence="3">Uncharacterized protein</fullName>
    </submittedName>
</protein>
<keyword evidence="4" id="KW-1185">Reference proteome</keyword>
<dbReference type="OrthoDB" id="284718at2759"/>
<keyword evidence="2" id="KW-0812">Transmembrane</keyword>
<gene>
    <name evidence="3" type="ORF">D9758_017460</name>
</gene>
<feature type="transmembrane region" description="Helical" evidence="2">
    <location>
        <begin position="78"/>
        <end position="98"/>
    </location>
</feature>
<evidence type="ECO:0000256" key="1">
    <source>
        <dbReference type="SAM" id="MobiDB-lite"/>
    </source>
</evidence>
<feature type="compositionally biased region" description="Basic and acidic residues" evidence="1">
    <location>
        <begin position="1"/>
        <end position="12"/>
    </location>
</feature>
<dbReference type="EMBL" id="JAACJM010000370">
    <property type="protein sequence ID" value="KAF5328034.1"/>
    <property type="molecule type" value="Genomic_DNA"/>
</dbReference>
<feature type="region of interest" description="Disordered" evidence="1">
    <location>
        <begin position="1"/>
        <end position="21"/>
    </location>
</feature>
<dbReference type="Proteomes" id="UP000559256">
    <property type="component" value="Unassembled WGS sequence"/>
</dbReference>
<evidence type="ECO:0000313" key="3">
    <source>
        <dbReference type="EMBL" id="KAF5328034.1"/>
    </source>
</evidence>
<dbReference type="AlphaFoldDB" id="A0A8H5F8W1"/>
<accession>A0A8H5F8W1</accession>
<name>A0A8H5F8W1_9AGAR</name>